<evidence type="ECO:0000313" key="1">
    <source>
        <dbReference type="EMBL" id="GAA3550884.1"/>
    </source>
</evidence>
<proteinExistence type="predicted"/>
<sequence length="174" mass="18780">MATVPSPRTWTVGELLTASKMNTDLRNGLNFLLSGKPVASLAKTANQSIPNNTFTNITWNSELIDRDAGHDNATNNSRYTAQTAGWYRVIAHLSWNANFTAKIRQTAVLRSAAQLFFLSAGFGDADGNFASSTSAGLIFLSVSDYLEVQGMQASGGALDVVPTHSRFELEWSSS</sequence>
<evidence type="ECO:0008006" key="3">
    <source>
        <dbReference type="Google" id="ProtNLM"/>
    </source>
</evidence>
<keyword evidence="2" id="KW-1185">Reference proteome</keyword>
<dbReference type="EMBL" id="BAABDQ010000006">
    <property type="protein sequence ID" value="GAA3550884.1"/>
    <property type="molecule type" value="Genomic_DNA"/>
</dbReference>
<dbReference type="Gene3D" id="2.60.120.40">
    <property type="match status" value="1"/>
</dbReference>
<evidence type="ECO:0000313" key="2">
    <source>
        <dbReference type="Proteomes" id="UP001500630"/>
    </source>
</evidence>
<comment type="caution">
    <text evidence="1">The sequence shown here is derived from an EMBL/GenBank/DDBJ whole genome shotgun (WGS) entry which is preliminary data.</text>
</comment>
<accession>A0ABP6WHC5</accession>
<name>A0ABP6WHC5_9ACTN</name>
<dbReference type="InterPro" id="IPR008983">
    <property type="entry name" value="Tumour_necrosis_fac-like_dom"/>
</dbReference>
<gene>
    <name evidence="1" type="ORF">GCM10022419_033970</name>
</gene>
<dbReference type="RefSeq" id="WP_345562754.1">
    <property type="nucleotide sequence ID" value="NZ_BAABDQ010000006.1"/>
</dbReference>
<organism evidence="1 2">
    <name type="scientific">Nonomuraea rosea</name>
    <dbReference type="NCBI Taxonomy" id="638574"/>
    <lineage>
        <taxon>Bacteria</taxon>
        <taxon>Bacillati</taxon>
        <taxon>Actinomycetota</taxon>
        <taxon>Actinomycetes</taxon>
        <taxon>Streptosporangiales</taxon>
        <taxon>Streptosporangiaceae</taxon>
        <taxon>Nonomuraea</taxon>
    </lineage>
</organism>
<protein>
    <recommendedName>
        <fullName evidence="3">C1q domain-containing protein</fullName>
    </recommendedName>
</protein>
<dbReference type="Proteomes" id="UP001500630">
    <property type="component" value="Unassembled WGS sequence"/>
</dbReference>
<reference evidence="2" key="1">
    <citation type="journal article" date="2019" name="Int. J. Syst. Evol. Microbiol.">
        <title>The Global Catalogue of Microorganisms (GCM) 10K type strain sequencing project: providing services to taxonomists for standard genome sequencing and annotation.</title>
        <authorList>
            <consortium name="The Broad Institute Genomics Platform"/>
            <consortium name="The Broad Institute Genome Sequencing Center for Infectious Disease"/>
            <person name="Wu L."/>
            <person name="Ma J."/>
        </authorList>
    </citation>
    <scope>NUCLEOTIDE SEQUENCE [LARGE SCALE GENOMIC DNA]</scope>
    <source>
        <strain evidence="2">JCM 17326</strain>
    </source>
</reference>